<feature type="transmembrane region" description="Helical" evidence="1">
    <location>
        <begin position="124"/>
        <end position="145"/>
    </location>
</feature>
<reference evidence="2 3" key="1">
    <citation type="submission" date="2019-12" db="EMBL/GenBank/DDBJ databases">
        <title>Maritimibacter sp. nov. sp. isolated from sea sand.</title>
        <authorList>
            <person name="Kim J."/>
            <person name="Jeong S.E."/>
            <person name="Jung H.S."/>
            <person name="Jeon C.O."/>
        </authorList>
    </citation>
    <scope>NUCLEOTIDE SEQUENCE [LARGE SCALE GENOMIC DNA]</scope>
    <source>
        <strain evidence="2 3">DP07</strain>
    </source>
</reference>
<feature type="transmembrane region" description="Helical" evidence="1">
    <location>
        <begin position="44"/>
        <end position="64"/>
    </location>
</feature>
<keyword evidence="3" id="KW-1185">Reference proteome</keyword>
<proteinExistence type="predicted"/>
<keyword evidence="1" id="KW-0472">Membrane</keyword>
<feature type="transmembrane region" description="Helical" evidence="1">
    <location>
        <begin position="192"/>
        <end position="217"/>
    </location>
</feature>
<evidence type="ECO:0000256" key="1">
    <source>
        <dbReference type="SAM" id="Phobius"/>
    </source>
</evidence>
<dbReference type="Proteomes" id="UP000467322">
    <property type="component" value="Unassembled WGS sequence"/>
</dbReference>
<keyword evidence="1" id="KW-1133">Transmembrane helix</keyword>
<sequence>MTAIDERDRLVRGFVRRTYGLRGTLALHRHALGWDLVRAPLNVVLAPVFMLVRLFALLAGKLGWRRVSGWLMGRRILLETDVSQAVAGRLHAFLADLRARGLSPELPAAQVERAVMAHVQLRNAVAEIAVMLTLLATGALLFHMATPGVISLAGPVADLRAAAEAVADFPLGRPLGRLYYGLFPVSAGVGQVVITGIALAALTAIATTFAGVVTDPVQRLLGVHRRRLERLLDQLDRNAETGGLEKEHVVARLGDLSDMAVNLWRMFRG</sequence>
<dbReference type="AlphaFoldDB" id="A0A845M3G4"/>
<keyword evidence="1" id="KW-0812">Transmembrane</keyword>
<dbReference type="EMBL" id="WTUX01000006">
    <property type="protein sequence ID" value="MZR12043.1"/>
    <property type="molecule type" value="Genomic_DNA"/>
</dbReference>
<evidence type="ECO:0000313" key="2">
    <source>
        <dbReference type="EMBL" id="MZR12043.1"/>
    </source>
</evidence>
<accession>A0A845M3G4</accession>
<dbReference type="Pfam" id="PF20340">
    <property type="entry name" value="DUF6635"/>
    <property type="match status" value="1"/>
</dbReference>
<name>A0A845M3G4_9RHOB</name>
<gene>
    <name evidence="2" type="ORF">GQE99_03295</name>
</gene>
<dbReference type="RefSeq" id="WP_161350157.1">
    <property type="nucleotide sequence ID" value="NZ_WTUX01000006.1"/>
</dbReference>
<organism evidence="2 3">
    <name type="scientific">Maritimibacter harenae</name>
    <dbReference type="NCBI Taxonomy" id="2606218"/>
    <lineage>
        <taxon>Bacteria</taxon>
        <taxon>Pseudomonadati</taxon>
        <taxon>Pseudomonadota</taxon>
        <taxon>Alphaproteobacteria</taxon>
        <taxon>Rhodobacterales</taxon>
        <taxon>Roseobacteraceae</taxon>
        <taxon>Maritimibacter</taxon>
    </lineage>
</organism>
<evidence type="ECO:0000313" key="3">
    <source>
        <dbReference type="Proteomes" id="UP000467322"/>
    </source>
</evidence>
<protein>
    <submittedName>
        <fullName evidence="2">Uncharacterized protein</fullName>
    </submittedName>
</protein>
<dbReference type="InterPro" id="IPR046575">
    <property type="entry name" value="DUF6635"/>
</dbReference>
<comment type="caution">
    <text evidence="2">The sequence shown here is derived from an EMBL/GenBank/DDBJ whole genome shotgun (WGS) entry which is preliminary data.</text>
</comment>